<accession>A0AAE0TL45</accession>
<dbReference type="Proteomes" id="UP001195483">
    <property type="component" value="Unassembled WGS sequence"/>
</dbReference>
<protein>
    <submittedName>
        <fullName evidence="2">Uncharacterized protein</fullName>
    </submittedName>
</protein>
<reference evidence="2" key="3">
    <citation type="submission" date="2023-05" db="EMBL/GenBank/DDBJ databases">
        <authorList>
            <person name="Smith C.H."/>
        </authorList>
    </citation>
    <scope>NUCLEOTIDE SEQUENCE</scope>
    <source>
        <strain evidence="2">CHS0354</strain>
        <tissue evidence="2">Mantle</tissue>
    </source>
</reference>
<evidence type="ECO:0000256" key="1">
    <source>
        <dbReference type="SAM" id="MobiDB-lite"/>
    </source>
</evidence>
<proteinExistence type="predicted"/>
<organism evidence="2 3">
    <name type="scientific">Potamilus streckersoni</name>
    <dbReference type="NCBI Taxonomy" id="2493646"/>
    <lineage>
        <taxon>Eukaryota</taxon>
        <taxon>Metazoa</taxon>
        <taxon>Spiralia</taxon>
        <taxon>Lophotrochozoa</taxon>
        <taxon>Mollusca</taxon>
        <taxon>Bivalvia</taxon>
        <taxon>Autobranchia</taxon>
        <taxon>Heteroconchia</taxon>
        <taxon>Palaeoheterodonta</taxon>
        <taxon>Unionida</taxon>
        <taxon>Unionoidea</taxon>
        <taxon>Unionidae</taxon>
        <taxon>Ambleminae</taxon>
        <taxon>Lampsilini</taxon>
        <taxon>Potamilus</taxon>
    </lineage>
</organism>
<reference evidence="2" key="2">
    <citation type="journal article" date="2021" name="Genome Biol. Evol.">
        <title>Developing a high-quality reference genome for a parasitic bivalve with doubly uniparental inheritance (Bivalvia: Unionida).</title>
        <authorList>
            <person name="Smith C.H."/>
        </authorList>
    </citation>
    <scope>NUCLEOTIDE SEQUENCE</scope>
    <source>
        <strain evidence="2">CHS0354</strain>
        <tissue evidence="2">Mantle</tissue>
    </source>
</reference>
<evidence type="ECO:0000313" key="3">
    <source>
        <dbReference type="Proteomes" id="UP001195483"/>
    </source>
</evidence>
<feature type="region of interest" description="Disordered" evidence="1">
    <location>
        <begin position="21"/>
        <end position="41"/>
    </location>
</feature>
<dbReference type="EMBL" id="JAEAOA010001901">
    <property type="protein sequence ID" value="KAK3612411.1"/>
    <property type="molecule type" value="Genomic_DNA"/>
</dbReference>
<keyword evidence="3" id="KW-1185">Reference proteome</keyword>
<dbReference type="AlphaFoldDB" id="A0AAE0TL45"/>
<gene>
    <name evidence="2" type="ORF">CHS0354_032010</name>
</gene>
<evidence type="ECO:0000313" key="2">
    <source>
        <dbReference type="EMBL" id="KAK3612411.1"/>
    </source>
</evidence>
<sequence>MRFSSGQEVDRSEFLNALSNERDDKGGIWSGSPVSGKTEEFQGREVDMPECINATLCWLEDKDRLWSGSPFSRKAEKYKVKYPPYQEEETFILFSAAQCFWKWKRERSRGIRVSECGFKRAR</sequence>
<comment type="caution">
    <text evidence="2">The sequence shown here is derived from an EMBL/GenBank/DDBJ whole genome shotgun (WGS) entry which is preliminary data.</text>
</comment>
<reference evidence="2" key="1">
    <citation type="journal article" date="2021" name="Genome Biol. Evol.">
        <title>A High-Quality Reference Genome for a Parasitic Bivalve with Doubly Uniparental Inheritance (Bivalvia: Unionida).</title>
        <authorList>
            <person name="Smith C.H."/>
        </authorList>
    </citation>
    <scope>NUCLEOTIDE SEQUENCE</scope>
    <source>
        <strain evidence="2">CHS0354</strain>
    </source>
</reference>
<name>A0AAE0TL45_9BIVA</name>